<accession>A0A9P6HL04</accession>
<comment type="caution">
    <text evidence="2">The sequence shown here is derived from an EMBL/GenBank/DDBJ whole genome shotgun (WGS) entry which is preliminary data.</text>
</comment>
<gene>
    <name evidence="2" type="ORF">BJ322DRAFT_533275</name>
</gene>
<proteinExistence type="predicted"/>
<sequence>MQCTQVRSYFFSPLPYCSFLCVVNSFNYLSNVPSRWVPSRAPLAMPLSSFPGLLTGGGPSFQLGLLTWFCVFLLWYRYVHGCPCSATGHSPSPLVSRFALSISLTPCPDPRCWPVSLPRLPPWSLPENTWRFVCLRYK</sequence>
<evidence type="ECO:0000256" key="1">
    <source>
        <dbReference type="SAM" id="Phobius"/>
    </source>
</evidence>
<keyword evidence="3" id="KW-1185">Reference proteome</keyword>
<keyword evidence="1" id="KW-1133">Transmembrane helix</keyword>
<feature type="transmembrane region" description="Helical" evidence="1">
    <location>
        <begin position="9"/>
        <end position="30"/>
    </location>
</feature>
<evidence type="ECO:0000313" key="3">
    <source>
        <dbReference type="Proteomes" id="UP000736335"/>
    </source>
</evidence>
<organism evidence="2 3">
    <name type="scientific">Thelephora terrestris</name>
    <dbReference type="NCBI Taxonomy" id="56493"/>
    <lineage>
        <taxon>Eukaryota</taxon>
        <taxon>Fungi</taxon>
        <taxon>Dikarya</taxon>
        <taxon>Basidiomycota</taxon>
        <taxon>Agaricomycotina</taxon>
        <taxon>Agaricomycetes</taxon>
        <taxon>Thelephorales</taxon>
        <taxon>Thelephoraceae</taxon>
        <taxon>Thelephora</taxon>
    </lineage>
</organism>
<reference evidence="2" key="1">
    <citation type="journal article" date="2020" name="Nat. Commun.">
        <title>Large-scale genome sequencing of mycorrhizal fungi provides insights into the early evolution of symbiotic traits.</title>
        <authorList>
            <person name="Miyauchi S."/>
            <person name="Kiss E."/>
            <person name="Kuo A."/>
            <person name="Drula E."/>
            <person name="Kohler A."/>
            <person name="Sanchez-Garcia M."/>
            <person name="Morin E."/>
            <person name="Andreopoulos B."/>
            <person name="Barry K.W."/>
            <person name="Bonito G."/>
            <person name="Buee M."/>
            <person name="Carver A."/>
            <person name="Chen C."/>
            <person name="Cichocki N."/>
            <person name="Clum A."/>
            <person name="Culley D."/>
            <person name="Crous P.W."/>
            <person name="Fauchery L."/>
            <person name="Girlanda M."/>
            <person name="Hayes R.D."/>
            <person name="Keri Z."/>
            <person name="LaButti K."/>
            <person name="Lipzen A."/>
            <person name="Lombard V."/>
            <person name="Magnuson J."/>
            <person name="Maillard F."/>
            <person name="Murat C."/>
            <person name="Nolan M."/>
            <person name="Ohm R.A."/>
            <person name="Pangilinan J."/>
            <person name="Pereira M.F."/>
            <person name="Perotto S."/>
            <person name="Peter M."/>
            <person name="Pfister S."/>
            <person name="Riley R."/>
            <person name="Sitrit Y."/>
            <person name="Stielow J.B."/>
            <person name="Szollosi G."/>
            <person name="Zifcakova L."/>
            <person name="Stursova M."/>
            <person name="Spatafora J.W."/>
            <person name="Tedersoo L."/>
            <person name="Vaario L.M."/>
            <person name="Yamada A."/>
            <person name="Yan M."/>
            <person name="Wang P."/>
            <person name="Xu J."/>
            <person name="Bruns T."/>
            <person name="Baldrian P."/>
            <person name="Vilgalys R."/>
            <person name="Dunand C."/>
            <person name="Henrissat B."/>
            <person name="Grigoriev I.V."/>
            <person name="Hibbett D."/>
            <person name="Nagy L.G."/>
            <person name="Martin F.M."/>
        </authorList>
    </citation>
    <scope>NUCLEOTIDE SEQUENCE</scope>
    <source>
        <strain evidence="2">UH-Tt-Lm1</strain>
    </source>
</reference>
<keyword evidence="1" id="KW-0472">Membrane</keyword>
<name>A0A9P6HL04_9AGAM</name>
<reference evidence="2" key="2">
    <citation type="submission" date="2020-11" db="EMBL/GenBank/DDBJ databases">
        <authorList>
            <consortium name="DOE Joint Genome Institute"/>
            <person name="Kuo A."/>
            <person name="Miyauchi S."/>
            <person name="Kiss E."/>
            <person name="Drula E."/>
            <person name="Kohler A."/>
            <person name="Sanchez-Garcia M."/>
            <person name="Andreopoulos B."/>
            <person name="Barry K.W."/>
            <person name="Bonito G."/>
            <person name="Buee M."/>
            <person name="Carver A."/>
            <person name="Chen C."/>
            <person name="Cichocki N."/>
            <person name="Clum A."/>
            <person name="Culley D."/>
            <person name="Crous P.W."/>
            <person name="Fauchery L."/>
            <person name="Girlanda M."/>
            <person name="Hayes R."/>
            <person name="Keri Z."/>
            <person name="Labutti K."/>
            <person name="Lipzen A."/>
            <person name="Lombard V."/>
            <person name="Magnuson J."/>
            <person name="Maillard F."/>
            <person name="Morin E."/>
            <person name="Murat C."/>
            <person name="Nolan M."/>
            <person name="Ohm R."/>
            <person name="Pangilinan J."/>
            <person name="Pereira M."/>
            <person name="Perotto S."/>
            <person name="Peter M."/>
            <person name="Riley R."/>
            <person name="Sitrit Y."/>
            <person name="Stielow B."/>
            <person name="Szollosi G."/>
            <person name="Zifcakova L."/>
            <person name="Stursova M."/>
            <person name="Spatafora J.W."/>
            <person name="Tedersoo L."/>
            <person name="Vaario L.-M."/>
            <person name="Yamada A."/>
            <person name="Yan M."/>
            <person name="Wang P."/>
            <person name="Xu J."/>
            <person name="Bruns T."/>
            <person name="Baldrian P."/>
            <person name="Vilgalys R."/>
            <person name="Henrissat B."/>
            <person name="Grigoriev I.V."/>
            <person name="Hibbett D."/>
            <person name="Nagy L.G."/>
            <person name="Martin F.M."/>
        </authorList>
    </citation>
    <scope>NUCLEOTIDE SEQUENCE</scope>
    <source>
        <strain evidence="2">UH-Tt-Lm1</strain>
    </source>
</reference>
<keyword evidence="1" id="KW-0812">Transmembrane</keyword>
<feature type="transmembrane region" description="Helical" evidence="1">
    <location>
        <begin position="50"/>
        <end position="76"/>
    </location>
</feature>
<evidence type="ECO:0000313" key="2">
    <source>
        <dbReference type="EMBL" id="KAF9789409.1"/>
    </source>
</evidence>
<protein>
    <submittedName>
        <fullName evidence="2">Uncharacterized protein</fullName>
    </submittedName>
</protein>
<dbReference type="Proteomes" id="UP000736335">
    <property type="component" value="Unassembled WGS sequence"/>
</dbReference>
<dbReference type="EMBL" id="WIUZ02000003">
    <property type="protein sequence ID" value="KAF9789409.1"/>
    <property type="molecule type" value="Genomic_DNA"/>
</dbReference>
<dbReference type="AlphaFoldDB" id="A0A9P6HL04"/>